<evidence type="ECO:0000256" key="5">
    <source>
        <dbReference type="NCBIfam" id="TIGR00559"/>
    </source>
</evidence>
<dbReference type="Gene3D" id="3.20.20.70">
    <property type="entry name" value="Aldolase class I"/>
    <property type="match status" value="1"/>
</dbReference>
<evidence type="ECO:0000256" key="3">
    <source>
        <dbReference type="ARBA" id="ARBA00023096"/>
    </source>
</evidence>
<dbReference type="InterPro" id="IPR036130">
    <property type="entry name" value="Pyridoxine-5'_phos_synth"/>
</dbReference>
<dbReference type="NCBIfam" id="NF003623">
    <property type="entry name" value="PRK05265.1-1"/>
    <property type="match status" value="1"/>
</dbReference>
<organism evidence="6 7">
    <name type="scientific">Succinatimonas hippei (strain DSM 22608 / JCM 16073 / KCTC 15190 / YIT 12066)</name>
    <dbReference type="NCBI Taxonomy" id="762983"/>
    <lineage>
        <taxon>Bacteria</taxon>
        <taxon>Pseudomonadati</taxon>
        <taxon>Pseudomonadota</taxon>
        <taxon>Gammaproteobacteria</taxon>
        <taxon>Aeromonadales</taxon>
        <taxon>Succinivibrionaceae</taxon>
        <taxon>Succinatimonas</taxon>
    </lineage>
</organism>
<sequence length="245" mass="26669">MKEIYLGVNIDHVATVRNARGGTYPDPVTAAAVAEMAGADGITTHLREDRRHITDRDVRIIRETVQTKLNLEMAVTDDILGIAAALAPQAACFVPERRQEITTEGGLDVVGEMNKIDAAIRKLEKVGTKVSLFIDPVKEQIDAALKVGAPYVEFHTGAYANAVTDEARTLELNRLKEMAAYAHSLGIHVNSGHGLNYNNVAAIAAIPEMEELNIGHSIIARAIFTGLGEAVREMKRIMREARHNA</sequence>
<feature type="binding site" evidence="4">
    <location>
        <begin position="11"/>
        <end position="12"/>
    </location>
    <ligand>
        <name>1-deoxy-D-xylulose 5-phosphate</name>
        <dbReference type="ChEBI" id="CHEBI:57792"/>
    </ligand>
</feature>
<comment type="subunit">
    <text evidence="4">Homooctamer; tetramer of dimers.</text>
</comment>
<dbReference type="InterPro" id="IPR013785">
    <property type="entry name" value="Aldolase_TIM"/>
</dbReference>
<dbReference type="AlphaFoldDB" id="E8LKA4"/>
<dbReference type="GO" id="GO:0008615">
    <property type="term" value="P:pyridoxine biosynthetic process"/>
    <property type="evidence" value="ECO:0007669"/>
    <property type="project" value="UniProtKB-UniRule"/>
</dbReference>
<proteinExistence type="inferred from homology"/>
<dbReference type="HAMAP" id="MF_00279">
    <property type="entry name" value="PdxJ"/>
    <property type="match status" value="1"/>
</dbReference>
<evidence type="ECO:0000256" key="2">
    <source>
        <dbReference type="ARBA" id="ARBA00022679"/>
    </source>
</evidence>
<comment type="pathway">
    <text evidence="4">Cofactor biosynthesis; pyridoxine 5'-phosphate biosynthesis; pyridoxine 5'-phosphate from D-erythrose 4-phosphate: step 5/5.</text>
</comment>
<dbReference type="SUPFAM" id="SSF63892">
    <property type="entry name" value="Pyridoxine 5'-phosphate synthase"/>
    <property type="match status" value="1"/>
</dbReference>
<dbReference type="CDD" id="cd00003">
    <property type="entry name" value="PNPsynthase"/>
    <property type="match status" value="1"/>
</dbReference>
<feature type="binding site" evidence="4">
    <location>
        <begin position="215"/>
        <end position="216"/>
    </location>
    <ligand>
        <name>3-amino-2-oxopropyl phosphate</name>
        <dbReference type="ChEBI" id="CHEBI:57279"/>
    </ligand>
</feature>
<dbReference type="PANTHER" id="PTHR30456:SF0">
    <property type="entry name" value="PYRIDOXINE 5'-PHOSPHATE SYNTHASE"/>
    <property type="match status" value="1"/>
</dbReference>
<dbReference type="UniPathway" id="UPA00244">
    <property type="reaction ID" value="UER00313"/>
</dbReference>
<dbReference type="NCBIfam" id="NF003627">
    <property type="entry name" value="PRK05265.1-5"/>
    <property type="match status" value="1"/>
</dbReference>
<comment type="similarity">
    <text evidence="4">Belongs to the PNP synthase family.</text>
</comment>
<keyword evidence="2 4" id="KW-0808">Transferase</keyword>
<dbReference type="NCBIfam" id="TIGR00559">
    <property type="entry name" value="pdxJ"/>
    <property type="match status" value="1"/>
</dbReference>
<dbReference type="GO" id="GO:0005829">
    <property type="term" value="C:cytosol"/>
    <property type="evidence" value="ECO:0007669"/>
    <property type="project" value="TreeGrafter"/>
</dbReference>
<protein>
    <recommendedName>
        <fullName evidence="4 5">Pyridoxine 5'-phosphate synthase</fullName>
        <shortName evidence="4">PNP synthase</shortName>
        <ecNumber evidence="4 5">2.6.99.2</ecNumber>
    </recommendedName>
</protein>
<evidence type="ECO:0000256" key="1">
    <source>
        <dbReference type="ARBA" id="ARBA00022490"/>
    </source>
</evidence>
<dbReference type="EMBL" id="AEVO01000052">
    <property type="protein sequence ID" value="EFY07101.1"/>
    <property type="molecule type" value="Genomic_DNA"/>
</dbReference>
<feature type="binding site" evidence="4">
    <location>
        <position position="102"/>
    </location>
    <ligand>
        <name>1-deoxy-D-xylulose 5-phosphate</name>
        <dbReference type="ChEBI" id="CHEBI:57792"/>
    </ligand>
</feature>
<evidence type="ECO:0000313" key="6">
    <source>
        <dbReference type="EMBL" id="EFY07101.1"/>
    </source>
</evidence>
<comment type="caution">
    <text evidence="6">The sequence shown here is derived from an EMBL/GenBank/DDBJ whole genome shotgun (WGS) entry which is preliminary data.</text>
</comment>
<keyword evidence="3 4" id="KW-0664">Pyridoxine biosynthesis</keyword>
<dbReference type="Pfam" id="PF03740">
    <property type="entry name" value="PdxJ"/>
    <property type="match status" value="1"/>
</dbReference>
<dbReference type="eggNOG" id="COG0854">
    <property type="taxonomic scope" value="Bacteria"/>
</dbReference>
<feature type="site" description="Transition state stabilizer" evidence="4">
    <location>
        <position position="153"/>
    </location>
</feature>
<keyword evidence="7" id="KW-1185">Reference proteome</keyword>
<dbReference type="NCBIfam" id="NF003624">
    <property type="entry name" value="PRK05265.1-2"/>
    <property type="match status" value="1"/>
</dbReference>
<comment type="subcellular location">
    <subcellularLocation>
        <location evidence="4">Cytoplasm</location>
    </subcellularLocation>
</comment>
<dbReference type="FunFam" id="3.20.20.70:FF:000042">
    <property type="entry name" value="Pyridoxine 5'-phosphate synthase"/>
    <property type="match status" value="1"/>
</dbReference>
<accession>E8LKA4</accession>
<dbReference type="STRING" id="762983.HMPREF9444_01142"/>
<feature type="binding site" evidence="4">
    <location>
        <position position="47"/>
    </location>
    <ligand>
        <name>1-deoxy-D-xylulose 5-phosphate</name>
        <dbReference type="ChEBI" id="CHEBI:57792"/>
    </ligand>
</feature>
<keyword evidence="1 4" id="KW-0963">Cytoplasm</keyword>
<feature type="binding site" evidence="4">
    <location>
        <position position="9"/>
    </location>
    <ligand>
        <name>3-amino-2-oxopropyl phosphate</name>
        <dbReference type="ChEBI" id="CHEBI:57279"/>
    </ligand>
</feature>
<comment type="catalytic activity">
    <reaction evidence="4">
        <text>3-amino-2-oxopropyl phosphate + 1-deoxy-D-xylulose 5-phosphate = pyridoxine 5'-phosphate + phosphate + 2 H2O + H(+)</text>
        <dbReference type="Rhea" id="RHEA:15265"/>
        <dbReference type="ChEBI" id="CHEBI:15377"/>
        <dbReference type="ChEBI" id="CHEBI:15378"/>
        <dbReference type="ChEBI" id="CHEBI:43474"/>
        <dbReference type="ChEBI" id="CHEBI:57279"/>
        <dbReference type="ChEBI" id="CHEBI:57792"/>
        <dbReference type="ChEBI" id="CHEBI:58589"/>
        <dbReference type="EC" id="2.6.99.2"/>
    </reaction>
</comment>
<feature type="active site" description="Proton acceptor" evidence="4">
    <location>
        <position position="45"/>
    </location>
</feature>
<feature type="binding site" evidence="4">
    <location>
        <position position="194"/>
    </location>
    <ligand>
        <name>3-amino-2-oxopropyl phosphate</name>
        <dbReference type="ChEBI" id="CHEBI:57279"/>
    </ligand>
</feature>
<reference evidence="6 7" key="1">
    <citation type="submission" date="2011-01" db="EMBL/GenBank/DDBJ databases">
        <authorList>
            <person name="Weinstock G."/>
            <person name="Sodergren E."/>
            <person name="Clifton S."/>
            <person name="Fulton L."/>
            <person name="Fulton B."/>
            <person name="Courtney L."/>
            <person name="Fronick C."/>
            <person name="Harrison M."/>
            <person name="Strong C."/>
            <person name="Farmer C."/>
            <person name="Delahaunty K."/>
            <person name="Markovic C."/>
            <person name="Hall O."/>
            <person name="Minx P."/>
            <person name="Tomlinson C."/>
            <person name="Mitreva M."/>
            <person name="Hou S."/>
            <person name="Chen J."/>
            <person name="Wollam A."/>
            <person name="Pepin K.H."/>
            <person name="Johnson M."/>
            <person name="Bhonagiri V."/>
            <person name="Zhang X."/>
            <person name="Suruliraj S."/>
            <person name="Warren W."/>
            <person name="Chinwalla A."/>
            <person name="Mardis E.R."/>
            <person name="Wilson R.K."/>
        </authorList>
    </citation>
    <scope>NUCLEOTIDE SEQUENCE [LARGE SCALE GENOMIC DNA]</scope>
    <source>
        <strain evidence="7">DSM 22608 / JCM 16073 / KCTC 15190 / YIT 12066</strain>
    </source>
</reference>
<dbReference type="RefSeq" id="WP_009143342.1">
    <property type="nucleotide sequence ID" value="NZ_GL830989.1"/>
</dbReference>
<feature type="active site" description="Proton donor" evidence="4">
    <location>
        <position position="193"/>
    </location>
</feature>
<evidence type="ECO:0000313" key="7">
    <source>
        <dbReference type="Proteomes" id="UP000018458"/>
    </source>
</evidence>
<comment type="function">
    <text evidence="4">Catalyzes the complicated ring closure reaction between the two acyclic compounds 1-deoxy-D-xylulose-5-phosphate (DXP) and 3-amino-2-oxopropyl phosphate (1-amino-acetone-3-phosphate or AAP) to form pyridoxine 5'-phosphate (PNP) and inorganic phosphate.</text>
</comment>
<dbReference type="EC" id="2.6.99.2" evidence="4 5"/>
<name>E8LKA4_SUCHY</name>
<dbReference type="NCBIfam" id="NF003625">
    <property type="entry name" value="PRK05265.1-3"/>
    <property type="match status" value="1"/>
</dbReference>
<dbReference type="Proteomes" id="UP000018458">
    <property type="component" value="Unassembled WGS sequence"/>
</dbReference>
<dbReference type="HOGENOM" id="CLU_074563_0_0_6"/>
<feature type="active site" description="Proton acceptor" evidence="4">
    <location>
        <position position="72"/>
    </location>
</feature>
<dbReference type="GO" id="GO:0033856">
    <property type="term" value="F:pyridoxine 5'-phosphate synthase activity"/>
    <property type="evidence" value="ECO:0007669"/>
    <property type="project" value="UniProtKB-UniRule"/>
</dbReference>
<feature type="binding site" evidence="4">
    <location>
        <position position="52"/>
    </location>
    <ligand>
        <name>1-deoxy-D-xylulose 5-phosphate</name>
        <dbReference type="ChEBI" id="CHEBI:57792"/>
    </ligand>
</feature>
<dbReference type="InterPro" id="IPR004569">
    <property type="entry name" value="PyrdxlP_synth_PdxJ"/>
</dbReference>
<feature type="binding site" evidence="4">
    <location>
        <position position="20"/>
    </location>
    <ligand>
        <name>3-amino-2-oxopropyl phosphate</name>
        <dbReference type="ChEBI" id="CHEBI:57279"/>
    </ligand>
</feature>
<dbReference type="PANTHER" id="PTHR30456">
    <property type="entry name" value="PYRIDOXINE 5'-PHOSPHATE SYNTHASE"/>
    <property type="match status" value="1"/>
</dbReference>
<evidence type="ECO:0000256" key="4">
    <source>
        <dbReference type="HAMAP-Rule" id="MF_00279"/>
    </source>
</evidence>
<dbReference type="OrthoDB" id="9806590at2"/>
<gene>
    <name evidence="4 6" type="primary">pdxJ</name>
    <name evidence="6" type="ORF">HMPREF9444_01142</name>
</gene>